<dbReference type="EMBL" id="FNWQ01000001">
    <property type="protein sequence ID" value="SEH30186.1"/>
    <property type="molecule type" value="Genomic_DNA"/>
</dbReference>
<dbReference type="STRING" id="680127.SAMN05421593_1303"/>
<name>A0A1H6H428_CHRCI</name>
<dbReference type="RefSeq" id="WP_089690442.1">
    <property type="nucleotide sequence ID" value="NZ_FNWQ01000001.1"/>
</dbReference>
<dbReference type="AlphaFoldDB" id="A0A1H6H428"/>
<gene>
    <name evidence="2" type="ORF">SAMN05421593_1303</name>
</gene>
<feature type="transmembrane region" description="Helical" evidence="1">
    <location>
        <begin position="7"/>
        <end position="27"/>
    </location>
</feature>
<sequence length="314" mass="36198">MKNFFKQYLYLSLFITVALIVAVWFVLISKGEYGVTLFFTIPVSIGFIIGYVKYFKRIGLMNVLKTSFKIVLGLVIFSMILIAAGAEGAICIIMAIPFIGFAMFVGFTIGFIIGVLDEKRHTGSVMVFVLFINPASYIFDTYTKPIEETVTTQMIVNSSNEKVWKLLNTQINFNTPDFILFKKGVSYPKNIKLMNENGKLRYRCQTNNDALQLNIDECIENKKVKFSLENQTVPMKEITPYENIDAKHLHDYFIVKYGEITLDKLSENKTRIIAKTKYSYKIAPTWYWKKWSGYIIDRMQAHVLQSIKTQSENE</sequence>
<feature type="transmembrane region" description="Helical" evidence="1">
    <location>
        <begin position="92"/>
        <end position="116"/>
    </location>
</feature>
<feature type="transmembrane region" description="Helical" evidence="1">
    <location>
        <begin position="66"/>
        <end position="86"/>
    </location>
</feature>
<proteinExistence type="predicted"/>
<evidence type="ECO:0000256" key="1">
    <source>
        <dbReference type="SAM" id="Phobius"/>
    </source>
</evidence>
<reference evidence="2 3" key="1">
    <citation type="submission" date="2016-10" db="EMBL/GenBank/DDBJ databases">
        <authorList>
            <person name="de Groot N.N."/>
        </authorList>
    </citation>
    <scope>NUCLEOTIDE SEQUENCE [LARGE SCALE GENOMIC DNA]</scope>
    <source>
        <strain evidence="2 3">DSM 23031</strain>
    </source>
</reference>
<evidence type="ECO:0000313" key="3">
    <source>
        <dbReference type="Proteomes" id="UP000198561"/>
    </source>
</evidence>
<protein>
    <recommendedName>
        <fullName evidence="4">Polyketide cyclase / dehydrase and lipid transport</fullName>
    </recommendedName>
</protein>
<organism evidence="2 3">
    <name type="scientific">Chryseobacterium culicis</name>
    <dbReference type="NCBI Taxonomy" id="680127"/>
    <lineage>
        <taxon>Bacteria</taxon>
        <taxon>Pseudomonadati</taxon>
        <taxon>Bacteroidota</taxon>
        <taxon>Flavobacteriia</taxon>
        <taxon>Flavobacteriales</taxon>
        <taxon>Weeksellaceae</taxon>
        <taxon>Chryseobacterium group</taxon>
        <taxon>Chryseobacterium</taxon>
    </lineage>
</organism>
<accession>A0A1H6H428</accession>
<keyword evidence="1" id="KW-0812">Transmembrane</keyword>
<evidence type="ECO:0000313" key="2">
    <source>
        <dbReference type="EMBL" id="SEH30186.1"/>
    </source>
</evidence>
<feature type="transmembrane region" description="Helical" evidence="1">
    <location>
        <begin position="33"/>
        <end position="54"/>
    </location>
</feature>
<keyword evidence="1" id="KW-1133">Transmembrane helix</keyword>
<dbReference type="OrthoDB" id="118637at2"/>
<keyword evidence="1" id="KW-0472">Membrane</keyword>
<evidence type="ECO:0008006" key="4">
    <source>
        <dbReference type="Google" id="ProtNLM"/>
    </source>
</evidence>
<dbReference type="Proteomes" id="UP000198561">
    <property type="component" value="Unassembled WGS sequence"/>
</dbReference>